<evidence type="ECO:0000256" key="3">
    <source>
        <dbReference type="ARBA" id="ARBA00023274"/>
    </source>
</evidence>
<dbReference type="HOGENOM" id="CLU_082184_2_2_11"/>
<reference evidence="8 9" key="1">
    <citation type="submission" date="2013-03" db="EMBL/GenBank/DDBJ databases">
        <title>Reference genome for the Human Microbiome Project.</title>
        <authorList>
            <person name="Aqrawi P."/>
            <person name="Ayvaz T."/>
            <person name="Bess C."/>
            <person name="Blankenburg K."/>
            <person name="Coyle M."/>
            <person name="Deng J."/>
            <person name="Forbes L."/>
            <person name="Fowler G."/>
            <person name="Francisco L."/>
            <person name="Fu Q."/>
            <person name="Gibbs R."/>
            <person name="Gross S."/>
            <person name="Gubbala S."/>
            <person name="Hale W."/>
            <person name="Hemphill L."/>
            <person name="Highlander S."/>
            <person name="Hirani K."/>
            <person name="Jackson L."/>
            <person name="Jakkamsetti A."/>
            <person name="Javaid M."/>
            <person name="Jayaseelan J.C."/>
            <person name="Jiang H."/>
            <person name="Joshi V."/>
            <person name="Korchina V."/>
            <person name="Kovar C."/>
            <person name="Lara F."/>
            <person name="Lee S."/>
            <person name="Liu Y."/>
            <person name="Mata R."/>
            <person name="Mathew T."/>
            <person name="Munidasa M."/>
            <person name="Muzny D."/>
            <person name="Nazareth L."/>
            <person name="Ngo R."/>
            <person name="Nguyen L."/>
            <person name="Nguyen N."/>
            <person name="Okwuonu G."/>
            <person name="Ongeri F."/>
            <person name="Palculict T."/>
            <person name="Patil S."/>
            <person name="Petrosino J."/>
            <person name="Pham C."/>
            <person name="Pham P."/>
            <person name="Pu L.-L."/>
            <person name="Qin X."/>
            <person name="Qu J."/>
            <person name="Reid J."/>
            <person name="Ross M."/>
            <person name="Ruth R."/>
            <person name="Saada N."/>
            <person name="San Lucas F."/>
            <person name="Santibanez J."/>
            <person name="Shang Y."/>
            <person name="Simmons D."/>
            <person name="Song X.-Z."/>
            <person name="Tang L.-Y."/>
            <person name="Thornton R."/>
            <person name="Warren J."/>
            <person name="Weissenberger G."/>
            <person name="Wilczek-Boney K."/>
            <person name="Worley K."/>
            <person name="Youmans B."/>
            <person name="Zhang J."/>
            <person name="Zhang L."/>
            <person name="Zhao Z."/>
            <person name="Zhou C."/>
            <person name="Zhu D."/>
            <person name="Zhu Y."/>
        </authorList>
    </citation>
    <scope>NUCLEOTIDE SEQUENCE [LARGE SCALE GENOMIC DNA]</scope>
    <source>
        <strain evidence="8 9">F0333</strain>
    </source>
</reference>
<keyword evidence="3 5" id="KW-0687">Ribonucleoprotein</keyword>
<dbReference type="InterPro" id="IPR005823">
    <property type="entry name" value="Ribosomal_uL13_bac-type"/>
</dbReference>
<dbReference type="STRING" id="888050.HMPREF9004_0480"/>
<organism evidence="8 9">
    <name type="scientific">Schaalia cardiffensis F0333</name>
    <dbReference type="NCBI Taxonomy" id="888050"/>
    <lineage>
        <taxon>Bacteria</taxon>
        <taxon>Bacillati</taxon>
        <taxon>Actinomycetota</taxon>
        <taxon>Actinomycetes</taxon>
        <taxon>Actinomycetales</taxon>
        <taxon>Actinomycetaceae</taxon>
        <taxon>Schaalia</taxon>
    </lineage>
</organism>
<dbReference type="FunFam" id="3.90.1180.10:FF:000001">
    <property type="entry name" value="50S ribosomal protein L13"/>
    <property type="match status" value="1"/>
</dbReference>
<evidence type="ECO:0000256" key="1">
    <source>
        <dbReference type="ARBA" id="ARBA00006227"/>
    </source>
</evidence>
<comment type="subunit">
    <text evidence="5">Part of the 50S ribosomal subunit.</text>
</comment>
<evidence type="ECO:0000313" key="8">
    <source>
        <dbReference type="EMBL" id="ENO18810.1"/>
    </source>
</evidence>
<evidence type="ECO:0000256" key="6">
    <source>
        <dbReference type="RuleBase" id="RU003877"/>
    </source>
</evidence>
<dbReference type="PANTHER" id="PTHR11545:SF2">
    <property type="entry name" value="LARGE RIBOSOMAL SUBUNIT PROTEIN UL13M"/>
    <property type="match status" value="1"/>
</dbReference>
<dbReference type="InterPro" id="IPR036899">
    <property type="entry name" value="Ribosomal_uL13_sf"/>
</dbReference>
<dbReference type="PROSITE" id="PS00783">
    <property type="entry name" value="RIBOSOMAL_L13"/>
    <property type="match status" value="1"/>
</dbReference>
<keyword evidence="9" id="KW-1185">Reference proteome</keyword>
<dbReference type="GO" id="GO:0003735">
    <property type="term" value="F:structural constituent of ribosome"/>
    <property type="evidence" value="ECO:0007669"/>
    <property type="project" value="InterPro"/>
</dbReference>
<dbReference type="GO" id="GO:0017148">
    <property type="term" value="P:negative regulation of translation"/>
    <property type="evidence" value="ECO:0007669"/>
    <property type="project" value="TreeGrafter"/>
</dbReference>
<evidence type="ECO:0000256" key="2">
    <source>
        <dbReference type="ARBA" id="ARBA00022980"/>
    </source>
</evidence>
<evidence type="ECO:0000256" key="7">
    <source>
        <dbReference type="RuleBase" id="RU003878"/>
    </source>
</evidence>
<dbReference type="eggNOG" id="COG0102">
    <property type="taxonomic scope" value="Bacteria"/>
</dbReference>
<dbReference type="NCBIfam" id="TIGR01066">
    <property type="entry name" value="rplM_bact"/>
    <property type="match status" value="1"/>
</dbReference>
<dbReference type="GO" id="GO:0006412">
    <property type="term" value="P:translation"/>
    <property type="evidence" value="ECO:0007669"/>
    <property type="project" value="UniProtKB-UniRule"/>
</dbReference>
<accession>N6W8C7</accession>
<dbReference type="PATRIC" id="fig|888050.3.peg.467"/>
<dbReference type="EMBL" id="AQHZ01000007">
    <property type="protein sequence ID" value="ENO18810.1"/>
    <property type="molecule type" value="Genomic_DNA"/>
</dbReference>
<dbReference type="Pfam" id="PF00572">
    <property type="entry name" value="Ribosomal_L13"/>
    <property type="match status" value="1"/>
</dbReference>
<dbReference type="InterPro" id="IPR023563">
    <property type="entry name" value="Ribosomal_uL13_CS"/>
</dbReference>
<dbReference type="HAMAP" id="MF_01366">
    <property type="entry name" value="Ribosomal_uL13"/>
    <property type="match status" value="1"/>
</dbReference>
<protein>
    <recommendedName>
        <fullName evidence="4 5">Large ribosomal subunit protein uL13</fullName>
    </recommendedName>
</protein>
<keyword evidence="2 5" id="KW-0689">Ribosomal protein</keyword>
<dbReference type="InterPro" id="IPR005822">
    <property type="entry name" value="Ribosomal_uL13"/>
</dbReference>
<dbReference type="GO" id="GO:0022625">
    <property type="term" value="C:cytosolic large ribosomal subunit"/>
    <property type="evidence" value="ECO:0007669"/>
    <property type="project" value="TreeGrafter"/>
</dbReference>
<proteinExistence type="inferred from homology"/>
<gene>
    <name evidence="5 7 8" type="primary">rplM</name>
    <name evidence="8" type="ORF">HMPREF9004_0480</name>
</gene>
<dbReference type="PIRSF" id="PIRSF002181">
    <property type="entry name" value="Ribosomal_L13"/>
    <property type="match status" value="1"/>
</dbReference>
<dbReference type="Proteomes" id="UP000013015">
    <property type="component" value="Unassembled WGS sequence"/>
</dbReference>
<dbReference type="GO" id="GO:0003729">
    <property type="term" value="F:mRNA binding"/>
    <property type="evidence" value="ECO:0007669"/>
    <property type="project" value="TreeGrafter"/>
</dbReference>
<evidence type="ECO:0000313" key="9">
    <source>
        <dbReference type="Proteomes" id="UP000013015"/>
    </source>
</evidence>
<comment type="function">
    <text evidence="5 7">This protein is one of the early assembly proteins of the 50S ribosomal subunit, although it is not seen to bind rRNA by itself. It is important during the early stages of 50S assembly.</text>
</comment>
<comment type="caution">
    <text evidence="8">The sequence shown here is derived from an EMBL/GenBank/DDBJ whole genome shotgun (WGS) entry which is preliminary data.</text>
</comment>
<dbReference type="CDD" id="cd00392">
    <property type="entry name" value="Ribosomal_L13"/>
    <property type="match status" value="1"/>
</dbReference>
<sequence>MKVTPVRTYSPKPGDADKKWYVIDATDVVLGRLAAKVADILRGKHKPTFAPHMDMGDNVIIINADKVVLTGKKLEQKMAYRHSGRPGGLTAVSYRDLMANSPERAVEKAVRGMLPHTSLGRAQFKKLHVYAGAEHPHAGQSPVPYEITQVAQ</sequence>
<comment type="similarity">
    <text evidence="1 5 6">Belongs to the universal ribosomal protein uL13 family.</text>
</comment>
<evidence type="ECO:0000256" key="5">
    <source>
        <dbReference type="HAMAP-Rule" id="MF_01366"/>
    </source>
</evidence>
<dbReference type="AlphaFoldDB" id="N6W8C7"/>
<dbReference type="PANTHER" id="PTHR11545">
    <property type="entry name" value="RIBOSOMAL PROTEIN L13"/>
    <property type="match status" value="1"/>
</dbReference>
<dbReference type="Gene3D" id="3.90.1180.10">
    <property type="entry name" value="Ribosomal protein L13"/>
    <property type="match status" value="1"/>
</dbReference>
<dbReference type="SUPFAM" id="SSF52161">
    <property type="entry name" value="Ribosomal protein L13"/>
    <property type="match status" value="1"/>
</dbReference>
<evidence type="ECO:0000256" key="4">
    <source>
        <dbReference type="ARBA" id="ARBA00035201"/>
    </source>
</evidence>
<name>N6W8C7_9ACTO</name>